<sequence>MGIEQGEGAADVLREVFEVSDVRTLDAFREYQSDWQCFVDPKRMTVVRVPRETMAKILMGGNTFQMFQSFGGLDLCWLEVGMYGMECCRPFSRSECEQLIKTMRAWLTSDQAEREMRAVGTDRRYVQGKLDQLAKLLAPDPEQAPDHFFNTWLFLTVERFLDDDRGLNEMCELADDYADRYWGECADH</sequence>
<reference evidence="1 2" key="1">
    <citation type="submission" date="2017-08" db="EMBL/GenBank/DDBJ databases">
        <title>Identification and genetic characteristics of simultaneous BTEX- and naphthalene-degrading Paraburkholderia sp. BN5 isolated from petroleum-contaminated soil.</title>
        <authorList>
            <person name="Lee Y."/>
            <person name="Jeon C.O."/>
        </authorList>
    </citation>
    <scope>NUCLEOTIDE SEQUENCE [LARGE SCALE GENOMIC DNA]</scope>
    <source>
        <strain evidence="1 2">BN5</strain>
        <plasmid evidence="1 2">pBN2</plasmid>
    </source>
</reference>
<dbReference type="Proteomes" id="UP000215158">
    <property type="component" value="Plasmid pBN2"/>
</dbReference>
<geneLocation type="plasmid" evidence="1 2">
    <name>pBN2</name>
</geneLocation>
<gene>
    <name evidence="1" type="ORF">CJU94_37255</name>
</gene>
<dbReference type="AlphaFoldDB" id="A0A248VXS9"/>
<keyword evidence="2" id="KW-1185">Reference proteome</keyword>
<name>A0A248VXS9_9BURK</name>
<proteinExistence type="predicted"/>
<dbReference type="KEGG" id="parb:CJU94_37255"/>
<protein>
    <submittedName>
        <fullName evidence="1">Uncharacterized protein</fullName>
    </submittedName>
</protein>
<keyword evidence="1" id="KW-0614">Plasmid</keyword>
<organism evidence="1 2">
    <name type="scientific">Paraburkholderia aromaticivorans</name>
    <dbReference type="NCBI Taxonomy" id="2026199"/>
    <lineage>
        <taxon>Bacteria</taxon>
        <taxon>Pseudomonadati</taxon>
        <taxon>Pseudomonadota</taxon>
        <taxon>Betaproteobacteria</taxon>
        <taxon>Burkholderiales</taxon>
        <taxon>Burkholderiaceae</taxon>
        <taxon>Paraburkholderia</taxon>
    </lineage>
</organism>
<evidence type="ECO:0000313" key="1">
    <source>
        <dbReference type="EMBL" id="ASW03831.1"/>
    </source>
</evidence>
<accession>A0A248VXS9</accession>
<dbReference type="EMBL" id="CP022992">
    <property type="protein sequence ID" value="ASW03831.1"/>
    <property type="molecule type" value="Genomic_DNA"/>
</dbReference>
<evidence type="ECO:0000313" key="2">
    <source>
        <dbReference type="Proteomes" id="UP000215158"/>
    </source>
</evidence>
<dbReference type="RefSeq" id="WP_095423596.1">
    <property type="nucleotide sequence ID" value="NZ_CP022992.1"/>
</dbReference>